<evidence type="ECO:0000256" key="10">
    <source>
        <dbReference type="RuleBase" id="RU351113"/>
    </source>
</evidence>
<evidence type="ECO:0000256" key="1">
    <source>
        <dbReference type="ARBA" id="ARBA00004651"/>
    </source>
</evidence>
<evidence type="ECO:0000256" key="6">
    <source>
        <dbReference type="ARBA" id="ARBA00022989"/>
    </source>
</evidence>
<organism evidence="11 12">
    <name type="scientific">Drosophila yakuba</name>
    <name type="common">Fruit fly</name>
    <dbReference type="NCBI Taxonomy" id="7245"/>
    <lineage>
        <taxon>Eukaryota</taxon>
        <taxon>Metazoa</taxon>
        <taxon>Ecdysozoa</taxon>
        <taxon>Arthropoda</taxon>
        <taxon>Hexapoda</taxon>
        <taxon>Insecta</taxon>
        <taxon>Pterygota</taxon>
        <taxon>Neoptera</taxon>
        <taxon>Endopterygota</taxon>
        <taxon>Diptera</taxon>
        <taxon>Brachycera</taxon>
        <taxon>Muscomorpha</taxon>
        <taxon>Ephydroidea</taxon>
        <taxon>Drosophilidae</taxon>
        <taxon>Drosophila</taxon>
        <taxon>Sophophora</taxon>
    </lineage>
</organism>
<dbReference type="OrthoDB" id="6604226at2759"/>
<dbReference type="InterPro" id="IPR004117">
    <property type="entry name" value="7tm6_olfct_rcpt"/>
</dbReference>
<dbReference type="GO" id="GO:0005886">
    <property type="term" value="C:plasma membrane"/>
    <property type="evidence" value="ECO:0007669"/>
    <property type="project" value="UniProtKB-SubCell"/>
</dbReference>
<feature type="transmembrane region" description="Helical" evidence="10">
    <location>
        <begin position="255"/>
        <end position="278"/>
    </location>
</feature>
<comment type="similarity">
    <text evidence="10">Belongs to the insect chemoreceptor superfamily. Heteromeric odorant receptor channel (TC 1.A.69) family.</text>
</comment>
<dbReference type="HOGENOM" id="CLU_033399_8_1_1"/>
<keyword evidence="2" id="KW-1003">Cell membrane</keyword>
<evidence type="ECO:0000256" key="5">
    <source>
        <dbReference type="ARBA" id="ARBA00022725"/>
    </source>
</evidence>
<comment type="subcellular location">
    <subcellularLocation>
        <location evidence="1 10">Cell membrane</location>
        <topology evidence="1 10">Multi-pass membrane protein</topology>
    </subcellularLocation>
</comment>
<protein>
    <recommendedName>
        <fullName evidence="10">Odorant receptor</fullName>
    </recommendedName>
</protein>
<dbReference type="eggNOG" id="ENOG502T6TE">
    <property type="taxonomic scope" value="Eukaryota"/>
</dbReference>
<dbReference type="AlphaFoldDB" id="B4PYX8"/>
<evidence type="ECO:0000256" key="3">
    <source>
        <dbReference type="ARBA" id="ARBA00022606"/>
    </source>
</evidence>
<dbReference type="KEGG" id="dya:Dyak_GE17343"/>
<keyword evidence="4 10" id="KW-0812">Transmembrane</keyword>
<keyword evidence="9 10" id="KW-0807">Transducer</keyword>
<evidence type="ECO:0000313" key="12">
    <source>
        <dbReference type="Proteomes" id="UP000002282"/>
    </source>
</evidence>
<evidence type="ECO:0000256" key="9">
    <source>
        <dbReference type="ARBA" id="ARBA00023224"/>
    </source>
</evidence>
<evidence type="ECO:0000256" key="4">
    <source>
        <dbReference type="ARBA" id="ARBA00022692"/>
    </source>
</evidence>
<proteinExistence type="inferred from homology"/>
<dbReference type="GO" id="GO:0005549">
    <property type="term" value="F:odorant binding"/>
    <property type="evidence" value="ECO:0007669"/>
    <property type="project" value="InterPro"/>
</dbReference>
<evidence type="ECO:0000256" key="2">
    <source>
        <dbReference type="ARBA" id="ARBA00022475"/>
    </source>
</evidence>
<feature type="transmembrane region" description="Helical" evidence="10">
    <location>
        <begin position="133"/>
        <end position="151"/>
    </location>
</feature>
<evidence type="ECO:0000256" key="7">
    <source>
        <dbReference type="ARBA" id="ARBA00023136"/>
    </source>
</evidence>
<dbReference type="GO" id="GO:0007165">
    <property type="term" value="P:signal transduction"/>
    <property type="evidence" value="ECO:0007669"/>
    <property type="project" value="UniProtKB-KW"/>
</dbReference>
<keyword evidence="5 10" id="KW-0552">Olfaction</keyword>
<feature type="transmembrane region" description="Helical" evidence="10">
    <location>
        <begin position="349"/>
        <end position="368"/>
    </location>
</feature>
<reference evidence="11 12" key="1">
    <citation type="journal article" date="2007" name="Nature">
        <title>Evolution of genes and genomes on the Drosophila phylogeny.</title>
        <authorList>
            <consortium name="Drosophila 12 Genomes Consortium"/>
            <person name="Clark A.G."/>
            <person name="Eisen M.B."/>
            <person name="Smith D.R."/>
            <person name="Bergman C.M."/>
            <person name="Oliver B."/>
            <person name="Markow T.A."/>
            <person name="Kaufman T.C."/>
            <person name="Kellis M."/>
            <person name="Gelbart W."/>
            <person name="Iyer V.N."/>
            <person name="Pollard D.A."/>
            <person name="Sackton T.B."/>
            <person name="Larracuente A.M."/>
            <person name="Singh N.D."/>
            <person name="Abad J.P."/>
            <person name="Abt D.N."/>
            <person name="Adryan B."/>
            <person name="Aguade M."/>
            <person name="Akashi H."/>
            <person name="Anderson W.W."/>
            <person name="Aquadro C.F."/>
            <person name="Ardell D.H."/>
            <person name="Arguello R."/>
            <person name="Artieri C.G."/>
            <person name="Barbash D.A."/>
            <person name="Barker D."/>
            <person name="Barsanti P."/>
            <person name="Batterham P."/>
            <person name="Batzoglou S."/>
            <person name="Begun D."/>
            <person name="Bhutkar A."/>
            <person name="Blanco E."/>
            <person name="Bosak S.A."/>
            <person name="Bradley R.K."/>
            <person name="Brand A.D."/>
            <person name="Brent M.R."/>
            <person name="Brooks A.N."/>
            <person name="Brown R.H."/>
            <person name="Butlin R.K."/>
            <person name="Caggese C."/>
            <person name="Calvi B.R."/>
            <person name="Bernardo de Carvalho A."/>
            <person name="Caspi A."/>
            <person name="Castrezana S."/>
            <person name="Celniker S.E."/>
            <person name="Chang J.L."/>
            <person name="Chapple C."/>
            <person name="Chatterji S."/>
            <person name="Chinwalla A."/>
            <person name="Civetta A."/>
            <person name="Clifton S.W."/>
            <person name="Comeron J.M."/>
            <person name="Costello J.C."/>
            <person name="Coyne J.A."/>
            <person name="Daub J."/>
            <person name="David R.G."/>
            <person name="Delcher A.L."/>
            <person name="Delehaunty K."/>
            <person name="Do C.B."/>
            <person name="Ebling H."/>
            <person name="Edwards K."/>
            <person name="Eickbush T."/>
            <person name="Evans J.D."/>
            <person name="Filipski A."/>
            <person name="Findeiss S."/>
            <person name="Freyhult E."/>
            <person name="Fulton L."/>
            <person name="Fulton R."/>
            <person name="Garcia A.C."/>
            <person name="Gardiner A."/>
            <person name="Garfield D.A."/>
            <person name="Garvin B.E."/>
            <person name="Gibson G."/>
            <person name="Gilbert D."/>
            <person name="Gnerre S."/>
            <person name="Godfrey J."/>
            <person name="Good R."/>
            <person name="Gotea V."/>
            <person name="Gravely B."/>
            <person name="Greenberg A.J."/>
            <person name="Griffiths-Jones S."/>
            <person name="Gross S."/>
            <person name="Guigo R."/>
            <person name="Gustafson E.A."/>
            <person name="Haerty W."/>
            <person name="Hahn M.W."/>
            <person name="Halligan D.L."/>
            <person name="Halpern A.L."/>
            <person name="Halter G.M."/>
            <person name="Han M.V."/>
            <person name="Heger A."/>
            <person name="Hillier L."/>
            <person name="Hinrichs A.S."/>
            <person name="Holmes I."/>
            <person name="Hoskins R.A."/>
            <person name="Hubisz M.J."/>
            <person name="Hultmark D."/>
            <person name="Huntley M.A."/>
            <person name="Jaffe D.B."/>
            <person name="Jagadeeshan S."/>
            <person name="Jeck W.R."/>
            <person name="Johnson J."/>
            <person name="Jones C.D."/>
            <person name="Jordan W.C."/>
            <person name="Karpen G.H."/>
            <person name="Kataoka E."/>
            <person name="Keightley P.D."/>
            <person name="Kheradpour P."/>
            <person name="Kirkness E.F."/>
            <person name="Koerich L.B."/>
            <person name="Kristiansen K."/>
            <person name="Kudrna D."/>
            <person name="Kulathinal R.J."/>
            <person name="Kumar S."/>
            <person name="Kwok R."/>
            <person name="Lander E."/>
            <person name="Langley C.H."/>
            <person name="Lapoint R."/>
            <person name="Lazzaro B.P."/>
            <person name="Lee S.J."/>
            <person name="Levesque L."/>
            <person name="Li R."/>
            <person name="Lin C.F."/>
            <person name="Lin M.F."/>
            <person name="Lindblad-Toh K."/>
            <person name="Llopart A."/>
            <person name="Long M."/>
            <person name="Low L."/>
            <person name="Lozovsky E."/>
            <person name="Lu J."/>
            <person name="Luo M."/>
            <person name="Machado C.A."/>
            <person name="Makalowski W."/>
            <person name="Marzo M."/>
            <person name="Matsuda M."/>
            <person name="Matzkin L."/>
            <person name="McAllister B."/>
            <person name="McBride C.S."/>
            <person name="McKernan B."/>
            <person name="McKernan K."/>
            <person name="Mendez-Lago M."/>
            <person name="Minx P."/>
            <person name="Mollenhauer M.U."/>
            <person name="Montooth K."/>
            <person name="Mount S.M."/>
            <person name="Mu X."/>
            <person name="Myers E."/>
            <person name="Negre B."/>
            <person name="Newfeld S."/>
            <person name="Nielsen R."/>
            <person name="Noor M.A."/>
            <person name="O'Grady P."/>
            <person name="Pachter L."/>
            <person name="Papaceit M."/>
            <person name="Parisi M.J."/>
            <person name="Parisi M."/>
            <person name="Parts L."/>
            <person name="Pedersen J.S."/>
            <person name="Pesole G."/>
            <person name="Phillippy A.M."/>
            <person name="Ponting C.P."/>
            <person name="Pop M."/>
            <person name="Porcelli D."/>
            <person name="Powell J.R."/>
            <person name="Prohaska S."/>
            <person name="Pruitt K."/>
            <person name="Puig M."/>
            <person name="Quesneville H."/>
            <person name="Ram K.R."/>
            <person name="Rand D."/>
            <person name="Rasmussen M.D."/>
            <person name="Reed L.K."/>
            <person name="Reenan R."/>
            <person name="Reily A."/>
            <person name="Remington K.A."/>
            <person name="Rieger T.T."/>
            <person name="Ritchie M.G."/>
            <person name="Robin C."/>
            <person name="Rogers Y.H."/>
            <person name="Rohde C."/>
            <person name="Rozas J."/>
            <person name="Rubenfield M.J."/>
            <person name="Ruiz A."/>
            <person name="Russo S."/>
            <person name="Salzberg S.L."/>
            <person name="Sanchez-Gracia A."/>
            <person name="Saranga D.J."/>
            <person name="Sato H."/>
            <person name="Schaeffer S.W."/>
            <person name="Schatz M.C."/>
            <person name="Schlenke T."/>
            <person name="Schwartz R."/>
            <person name="Segarra C."/>
            <person name="Singh R.S."/>
            <person name="Sirot L."/>
            <person name="Sirota M."/>
            <person name="Sisneros N.B."/>
            <person name="Smith C.D."/>
            <person name="Smith T.F."/>
            <person name="Spieth J."/>
            <person name="Stage D.E."/>
            <person name="Stark A."/>
            <person name="Stephan W."/>
            <person name="Strausberg R.L."/>
            <person name="Strempel S."/>
            <person name="Sturgill D."/>
            <person name="Sutton G."/>
            <person name="Sutton G.G."/>
            <person name="Tao W."/>
            <person name="Teichmann S."/>
            <person name="Tobari Y.N."/>
            <person name="Tomimura Y."/>
            <person name="Tsolas J.M."/>
            <person name="Valente V.L."/>
            <person name="Venter E."/>
            <person name="Venter J.C."/>
            <person name="Vicario S."/>
            <person name="Vieira F.G."/>
            <person name="Vilella A.J."/>
            <person name="Villasante A."/>
            <person name="Walenz B."/>
            <person name="Wang J."/>
            <person name="Wasserman M."/>
            <person name="Watts T."/>
            <person name="Wilson D."/>
            <person name="Wilson R.K."/>
            <person name="Wing R.A."/>
            <person name="Wolfner M.F."/>
            <person name="Wong A."/>
            <person name="Wong G.K."/>
            <person name="Wu C.I."/>
            <person name="Wu G."/>
            <person name="Yamamoto D."/>
            <person name="Yang H.P."/>
            <person name="Yang S.P."/>
            <person name="Yorke J.A."/>
            <person name="Yoshida K."/>
            <person name="Zdobnov E."/>
            <person name="Zhang P."/>
            <person name="Zhang Y."/>
            <person name="Zimin A.V."/>
            <person name="Baldwin J."/>
            <person name="Abdouelleil A."/>
            <person name="Abdulkadir J."/>
            <person name="Abebe A."/>
            <person name="Abera B."/>
            <person name="Abreu J."/>
            <person name="Acer S.C."/>
            <person name="Aftuck L."/>
            <person name="Alexander A."/>
            <person name="An P."/>
            <person name="Anderson E."/>
            <person name="Anderson S."/>
            <person name="Arachi H."/>
            <person name="Azer M."/>
            <person name="Bachantsang P."/>
            <person name="Barry A."/>
            <person name="Bayul T."/>
            <person name="Berlin A."/>
            <person name="Bessette D."/>
            <person name="Bloom T."/>
            <person name="Blye J."/>
            <person name="Boguslavskiy L."/>
            <person name="Bonnet C."/>
            <person name="Boukhgalter B."/>
            <person name="Bourzgui I."/>
            <person name="Brown A."/>
            <person name="Cahill P."/>
            <person name="Channer S."/>
            <person name="Cheshatsang Y."/>
            <person name="Chuda L."/>
            <person name="Citroen M."/>
            <person name="Collymore A."/>
            <person name="Cooke P."/>
            <person name="Costello M."/>
            <person name="D'Aco K."/>
            <person name="Daza R."/>
            <person name="De Haan G."/>
            <person name="DeGray S."/>
            <person name="DeMaso C."/>
            <person name="Dhargay N."/>
            <person name="Dooley K."/>
            <person name="Dooley E."/>
            <person name="Doricent M."/>
            <person name="Dorje P."/>
            <person name="Dorjee K."/>
            <person name="Dupes A."/>
            <person name="Elong R."/>
            <person name="Falk J."/>
            <person name="Farina A."/>
            <person name="Faro S."/>
            <person name="Ferguson D."/>
            <person name="Fisher S."/>
            <person name="Foley C.D."/>
            <person name="Franke A."/>
            <person name="Friedrich D."/>
            <person name="Gadbois L."/>
            <person name="Gearin G."/>
            <person name="Gearin C.R."/>
            <person name="Giannoukos G."/>
            <person name="Goode T."/>
            <person name="Graham J."/>
            <person name="Grandbois E."/>
            <person name="Grewal S."/>
            <person name="Gyaltsen K."/>
            <person name="Hafez N."/>
            <person name="Hagos B."/>
            <person name="Hall J."/>
            <person name="Henson C."/>
            <person name="Hollinger A."/>
            <person name="Honan T."/>
            <person name="Huard M.D."/>
            <person name="Hughes L."/>
            <person name="Hurhula B."/>
            <person name="Husby M.E."/>
            <person name="Kamat A."/>
            <person name="Kanga B."/>
            <person name="Kashin S."/>
            <person name="Khazanovich D."/>
            <person name="Kisner P."/>
            <person name="Lance K."/>
            <person name="Lara M."/>
            <person name="Lee W."/>
            <person name="Lennon N."/>
            <person name="Letendre F."/>
            <person name="LeVine R."/>
            <person name="Lipovsky A."/>
            <person name="Liu X."/>
            <person name="Liu J."/>
            <person name="Liu S."/>
            <person name="Lokyitsang T."/>
            <person name="Lokyitsang Y."/>
            <person name="Lubonja R."/>
            <person name="Lui A."/>
            <person name="MacDonald P."/>
            <person name="Magnisalis V."/>
            <person name="Maru K."/>
            <person name="Matthews C."/>
            <person name="McCusker W."/>
            <person name="McDonough S."/>
            <person name="Mehta T."/>
            <person name="Meldrim J."/>
            <person name="Meneus L."/>
            <person name="Mihai O."/>
            <person name="Mihalev A."/>
            <person name="Mihova T."/>
            <person name="Mittelman R."/>
            <person name="Mlenga V."/>
            <person name="Montmayeur A."/>
            <person name="Mulrain L."/>
            <person name="Navidi A."/>
            <person name="Naylor J."/>
            <person name="Negash T."/>
            <person name="Nguyen T."/>
            <person name="Nguyen N."/>
            <person name="Nicol R."/>
            <person name="Norbu C."/>
            <person name="Norbu N."/>
            <person name="Novod N."/>
            <person name="O'Neill B."/>
            <person name="Osman S."/>
            <person name="Markiewicz E."/>
            <person name="Oyono O.L."/>
            <person name="Patti C."/>
            <person name="Phunkhang P."/>
            <person name="Pierre F."/>
            <person name="Priest M."/>
            <person name="Raghuraman S."/>
            <person name="Rege F."/>
            <person name="Reyes R."/>
            <person name="Rise C."/>
            <person name="Rogov P."/>
            <person name="Ross K."/>
            <person name="Ryan E."/>
            <person name="Settipalli S."/>
            <person name="Shea T."/>
            <person name="Sherpa N."/>
            <person name="Shi L."/>
            <person name="Shih D."/>
            <person name="Sparrow T."/>
            <person name="Spaulding J."/>
            <person name="Stalker J."/>
            <person name="Stange-Thomann N."/>
            <person name="Stavropoulos S."/>
            <person name="Stone C."/>
            <person name="Strader C."/>
            <person name="Tesfaye S."/>
            <person name="Thomson T."/>
            <person name="Thoulutsang Y."/>
            <person name="Thoulutsang D."/>
            <person name="Topham K."/>
            <person name="Topping I."/>
            <person name="Tsamla T."/>
            <person name="Vassiliev H."/>
            <person name="Vo A."/>
            <person name="Wangchuk T."/>
            <person name="Wangdi T."/>
            <person name="Weiand M."/>
            <person name="Wilkinson J."/>
            <person name="Wilson A."/>
            <person name="Yadav S."/>
            <person name="Young G."/>
            <person name="Yu Q."/>
            <person name="Zembek L."/>
            <person name="Zhong D."/>
            <person name="Zimmer A."/>
            <person name="Zwirko Z."/>
            <person name="Jaffe D.B."/>
            <person name="Alvarez P."/>
            <person name="Brockman W."/>
            <person name="Butler J."/>
            <person name="Chin C."/>
            <person name="Gnerre S."/>
            <person name="Grabherr M."/>
            <person name="Kleber M."/>
            <person name="Mauceli E."/>
            <person name="MacCallum I."/>
        </authorList>
    </citation>
    <scope>NUCLEOTIDE SEQUENCE [LARGE SCALE GENOMIC DNA]</scope>
    <source>
        <strain evidence="12">Tai18E2 / Tucson 14021-0261.01</strain>
    </source>
</reference>
<gene>
    <name evidence="11" type="primary">Dyak\GE17343</name>
    <name evidence="11" type="synonym">dyak_GLEANR_18681</name>
    <name evidence="11" type="synonym">GE17343</name>
    <name evidence="11" type="synonym">Or19a</name>
    <name evidence="11" type="ORF">Dyak_GE17343</name>
</gene>
<reference evidence="11 12" key="2">
    <citation type="journal article" date="2007" name="PLoS Biol.">
        <title>Principles of genome evolution in the Drosophila melanogaster species group.</title>
        <authorList>
            <person name="Ranz J.M."/>
            <person name="Maurin D."/>
            <person name="Chan Y.S."/>
            <person name="von Grotthuss M."/>
            <person name="Hillier L.W."/>
            <person name="Roote J."/>
            <person name="Ashburner M."/>
            <person name="Bergman C.M."/>
        </authorList>
    </citation>
    <scope>NUCLEOTIDE SEQUENCE [LARGE SCALE GENOMIC DNA]</scope>
    <source>
        <strain evidence="12">Tai18E2 / Tucson 14021-0261.01</strain>
    </source>
</reference>
<sequence length="387" mass="43575">MDMAKVDSSHALVSHWRIFRLIGAHPADKETFWGRHYTAYSVVWNVGFHVCLFISFTVNLMQSNSLETFCESLCVTMPHTLYMLKLINVYRMRDEMIRSHRVLNHLDRRLGSSEERRIVGANIELAKFVFRHFSRGVISIIIVGILYMAMANEPTLMYPSWIPWNWRDSTSVSLPTAILHTSALIANATTVTNLCTYPGTYLILVSAHTKALALRVSKLGHGTPLPAARIQAILIGCIHDHQTILHLFKSLERSLSMTCFLQLFCTACAQCSISYFLLFGNVGIMRFMNMMVLLLGVSTETLLLCYAAELVSKAGDGLVAAVYSCNWLCQTVQFRRLLILMLARCQKPLILVSGIIVPISMKTFLGVIKGAYTMLTLLNEIRKSSLK</sequence>
<accession>B4PYX8</accession>
<dbReference type="PANTHER" id="PTHR21137:SF35">
    <property type="entry name" value="ODORANT RECEPTOR 19A-RELATED"/>
    <property type="match status" value="1"/>
</dbReference>
<evidence type="ECO:0000256" key="8">
    <source>
        <dbReference type="ARBA" id="ARBA00023170"/>
    </source>
</evidence>
<dbReference type="GO" id="GO:0004984">
    <property type="term" value="F:olfactory receptor activity"/>
    <property type="evidence" value="ECO:0007669"/>
    <property type="project" value="InterPro"/>
</dbReference>
<comment type="caution">
    <text evidence="10">Lacks conserved residue(s) required for the propagation of feature annotation.</text>
</comment>
<keyword evidence="7 10" id="KW-0472">Membrane</keyword>
<dbReference type="EMBL" id="CM000162">
    <property type="protein sequence ID" value="EDX02056.2"/>
    <property type="molecule type" value="Genomic_DNA"/>
</dbReference>
<keyword evidence="12" id="KW-1185">Reference proteome</keyword>
<feature type="transmembrane region" description="Helical" evidence="10">
    <location>
        <begin position="37"/>
        <end position="58"/>
    </location>
</feature>
<keyword evidence="3 10" id="KW-0716">Sensory transduction</keyword>
<keyword evidence="8 10" id="KW-0675">Receptor</keyword>
<keyword evidence="6 10" id="KW-1133">Transmembrane helix</keyword>
<dbReference type="Proteomes" id="UP000002282">
    <property type="component" value="Chromosome X"/>
</dbReference>
<evidence type="ECO:0000313" key="11">
    <source>
        <dbReference type="EMBL" id="EDX02056.2"/>
    </source>
</evidence>
<dbReference type="PANTHER" id="PTHR21137">
    <property type="entry name" value="ODORANT RECEPTOR"/>
    <property type="match status" value="1"/>
</dbReference>
<dbReference type="Pfam" id="PF02949">
    <property type="entry name" value="7tm_6"/>
    <property type="match status" value="1"/>
</dbReference>
<name>B4PYX8_DROYA</name>